<dbReference type="EMBL" id="MGBR01000001">
    <property type="protein sequence ID" value="OGK74081.1"/>
    <property type="molecule type" value="Genomic_DNA"/>
</dbReference>
<dbReference type="AlphaFoldDB" id="A0A1F7L1U9"/>
<feature type="region of interest" description="Disordered" evidence="1">
    <location>
        <begin position="1"/>
        <end position="20"/>
    </location>
</feature>
<comment type="caution">
    <text evidence="2">The sequence shown here is derived from an EMBL/GenBank/DDBJ whole genome shotgun (WGS) entry which is preliminary data.</text>
</comment>
<feature type="region of interest" description="Disordered" evidence="1">
    <location>
        <begin position="599"/>
        <end position="620"/>
    </location>
</feature>
<name>A0A1F7L1U9_9BACT</name>
<organism evidence="2 3">
    <name type="scientific">Candidatus Roizmanbacteria bacterium RIFOXYD1_FULL_38_12</name>
    <dbReference type="NCBI Taxonomy" id="1802093"/>
    <lineage>
        <taxon>Bacteria</taxon>
        <taxon>Candidatus Roizmaniibacteriota</taxon>
    </lineage>
</organism>
<dbReference type="Proteomes" id="UP000177050">
    <property type="component" value="Unassembled WGS sequence"/>
</dbReference>
<proteinExistence type="predicted"/>
<accession>A0A1F7L1U9</accession>
<sequence>MTVQNEVSPSNLVDRSQMGPQALKIETQRRLHLGLEVNIPPSLSRELHGWQYMPEDNPANQRVGDAETSKTSLSQEQWLAKLQVYATKKETELPYLSRNFISAIPALDKYGWKIGWSPPPVEITYLQALFGAAGHGYSDSYSDKLIPQAAGHVIEHLFPKGFQGDKLLDTKAVGKDVVSKIVESEKQNCHYAIDAAILTAVAYKDYGVIVDIVAEAVKRNVGTVDRYFNILEQTLDKLDREGLLQDSDKEKMTATFSCIGEGRFAEMANYGGVDSIKTQYDKKLAGIVRARRDRWIASQRISDTQSRKNELEDQALEQMVDNMVESRSLTRENVAESIDTRIGNVFQAEVANSIAGELTRRMYSEFSVGSYTSELKQKALGTYDFWKNQRHGDIAEWNEFENLGLATKGVDMSFDAKRAKIDNTQLFQMDRALTDDPNSFNFIHLVKIIENPQGGILGSMATAWASKFREPGQLTRHKSRLATKLLPAYYYIESLVSGDNKEGYTLTDKESYYKKVLSQEFGIKEEYLAEENMERVHKAIKAFFDEDPESFLEGNYELQRGEDLRVQGRIYEGVQEETRKLDGEKRNVVDAIITAQKESTDSTLSKQAEERSVKTEQQNNLSGQIAEQAAVLEQLKEQLKTVESAQVGRRFLGIQTGLSLEQKTRQIQEAQLAIDEVDRAITKLQGSIANLGSIPEEGQLDALRTKLESLSSY</sequence>
<evidence type="ECO:0000313" key="2">
    <source>
        <dbReference type="EMBL" id="OGK74081.1"/>
    </source>
</evidence>
<protein>
    <submittedName>
        <fullName evidence="2">Uncharacterized protein</fullName>
    </submittedName>
</protein>
<feature type="compositionally biased region" description="Polar residues" evidence="1">
    <location>
        <begin position="1"/>
        <end position="14"/>
    </location>
</feature>
<reference evidence="2 3" key="1">
    <citation type="journal article" date="2016" name="Nat. Commun.">
        <title>Thousands of microbial genomes shed light on interconnected biogeochemical processes in an aquifer system.</title>
        <authorList>
            <person name="Anantharaman K."/>
            <person name="Brown C.T."/>
            <person name="Hug L.A."/>
            <person name="Sharon I."/>
            <person name="Castelle C.J."/>
            <person name="Probst A.J."/>
            <person name="Thomas B.C."/>
            <person name="Singh A."/>
            <person name="Wilkins M.J."/>
            <person name="Karaoz U."/>
            <person name="Brodie E.L."/>
            <person name="Williams K.H."/>
            <person name="Hubbard S.S."/>
            <person name="Banfield J.F."/>
        </authorList>
    </citation>
    <scope>NUCLEOTIDE SEQUENCE [LARGE SCALE GENOMIC DNA]</scope>
</reference>
<gene>
    <name evidence="2" type="ORF">A3K52_04905</name>
</gene>
<evidence type="ECO:0000256" key="1">
    <source>
        <dbReference type="SAM" id="MobiDB-lite"/>
    </source>
</evidence>
<evidence type="ECO:0000313" key="3">
    <source>
        <dbReference type="Proteomes" id="UP000177050"/>
    </source>
</evidence>